<comment type="similarity">
    <text evidence="1 2">Belongs to the phD/YefM antitoxin family.</text>
</comment>
<dbReference type="AlphaFoldDB" id="A0A934NI59"/>
<evidence type="ECO:0000313" key="4">
    <source>
        <dbReference type="Proteomes" id="UP000620075"/>
    </source>
</evidence>
<reference evidence="3 4" key="1">
    <citation type="submission" date="2020-10" db="EMBL/GenBank/DDBJ databases">
        <title>Ca. Dormibacterota MAGs.</title>
        <authorList>
            <person name="Montgomery K."/>
        </authorList>
    </citation>
    <scope>NUCLEOTIDE SEQUENCE [LARGE SCALE GENOMIC DNA]</scope>
    <source>
        <strain evidence="3">SC8811_S16_3</strain>
    </source>
</reference>
<evidence type="ECO:0000313" key="3">
    <source>
        <dbReference type="EMBL" id="MBJ7604477.1"/>
    </source>
</evidence>
<organism evidence="3 4">
    <name type="scientific">Candidatus Dormiibacter inghamiae</name>
    <dbReference type="NCBI Taxonomy" id="3127013"/>
    <lineage>
        <taxon>Bacteria</taxon>
        <taxon>Bacillati</taxon>
        <taxon>Candidatus Dormiibacterota</taxon>
        <taxon>Candidatus Dormibacteria</taxon>
        <taxon>Candidatus Dormibacterales</taxon>
        <taxon>Candidatus Dormibacteraceae</taxon>
        <taxon>Candidatus Dormiibacter</taxon>
    </lineage>
</organism>
<dbReference type="EMBL" id="JAEKNQ010000058">
    <property type="protein sequence ID" value="MBJ7604477.1"/>
    <property type="molecule type" value="Genomic_DNA"/>
</dbReference>
<protein>
    <recommendedName>
        <fullName evidence="2">Antitoxin</fullName>
    </recommendedName>
</protein>
<evidence type="ECO:0000256" key="1">
    <source>
        <dbReference type="ARBA" id="ARBA00009981"/>
    </source>
</evidence>
<evidence type="ECO:0000256" key="2">
    <source>
        <dbReference type="RuleBase" id="RU362080"/>
    </source>
</evidence>
<dbReference type="InterPro" id="IPR006442">
    <property type="entry name" value="Antitoxin_Phd/YefM"/>
</dbReference>
<proteinExistence type="inferred from homology"/>
<dbReference type="SUPFAM" id="SSF143120">
    <property type="entry name" value="YefM-like"/>
    <property type="match status" value="1"/>
</dbReference>
<dbReference type="InterPro" id="IPR036165">
    <property type="entry name" value="YefM-like_sf"/>
</dbReference>
<dbReference type="Proteomes" id="UP000620075">
    <property type="component" value="Unassembled WGS sequence"/>
</dbReference>
<dbReference type="RefSeq" id="WP_338182197.1">
    <property type="nucleotide sequence ID" value="NZ_JAEKNQ010000058.1"/>
</dbReference>
<sequence length="82" mass="9068">MARMNISAARDNLPGAVELARTEAVFLERYGRPAAVLLSPERYETLMTALEDTEDIAAFDAAMDEEGPNIPWEEAKAELGWV</sequence>
<gene>
    <name evidence="3" type="ORF">JF888_15055</name>
</gene>
<accession>A0A934NI59</accession>
<dbReference type="Pfam" id="PF02604">
    <property type="entry name" value="PhdYeFM_antitox"/>
    <property type="match status" value="1"/>
</dbReference>
<name>A0A934NI59_9BACT</name>
<comment type="function">
    <text evidence="2">Antitoxin component of a type II toxin-antitoxin (TA) system.</text>
</comment>
<comment type="caution">
    <text evidence="3">The sequence shown here is derived from an EMBL/GenBank/DDBJ whole genome shotgun (WGS) entry which is preliminary data.</text>
</comment>
<dbReference type="Gene3D" id="3.40.1620.10">
    <property type="entry name" value="YefM-like domain"/>
    <property type="match status" value="1"/>
</dbReference>